<dbReference type="Proteomes" id="UP001597299">
    <property type="component" value="Unassembled WGS sequence"/>
</dbReference>
<keyword evidence="1" id="KW-0812">Transmembrane</keyword>
<feature type="transmembrane region" description="Helical" evidence="1">
    <location>
        <begin position="66"/>
        <end position="86"/>
    </location>
</feature>
<feature type="transmembrane region" description="Helical" evidence="1">
    <location>
        <begin position="29"/>
        <end position="54"/>
    </location>
</feature>
<feature type="transmembrane region" description="Helical" evidence="1">
    <location>
        <begin position="98"/>
        <end position="118"/>
    </location>
</feature>
<name>A0ABW4Z5Y7_9HYPH</name>
<dbReference type="Pfam" id="PF06532">
    <property type="entry name" value="NrsF"/>
    <property type="match status" value="1"/>
</dbReference>
<keyword evidence="1" id="KW-1133">Transmembrane helix</keyword>
<proteinExistence type="predicted"/>
<evidence type="ECO:0000313" key="3">
    <source>
        <dbReference type="Proteomes" id="UP001597299"/>
    </source>
</evidence>
<comment type="caution">
    <text evidence="2">The sequence shown here is derived from an EMBL/GenBank/DDBJ whole genome shotgun (WGS) entry which is preliminary data.</text>
</comment>
<sequence>MKFVVSLSLAAVSVWMALRLVRPGANARSLVWTLAVPGGVLAVGVAAELLVTPAQGWMPGLIGHNAVYCLSLVTLMGAPVLAAALFALKRGAPEHPAWAGAAGGALAGGLGAALYALHCTDDSPLFVLTWYGLAIGFMTVAGALIGRRTLSW</sequence>
<protein>
    <submittedName>
        <fullName evidence="2">NrsF family protein</fullName>
    </submittedName>
</protein>
<dbReference type="InterPro" id="IPR009495">
    <property type="entry name" value="NrsF"/>
</dbReference>
<keyword evidence="3" id="KW-1185">Reference proteome</keyword>
<dbReference type="EMBL" id="JBHUHD010000009">
    <property type="protein sequence ID" value="MFD2143897.1"/>
    <property type="molecule type" value="Genomic_DNA"/>
</dbReference>
<accession>A0ABW4Z5Y7</accession>
<evidence type="ECO:0000256" key="1">
    <source>
        <dbReference type="SAM" id="Phobius"/>
    </source>
</evidence>
<dbReference type="RefSeq" id="WP_378297408.1">
    <property type="nucleotide sequence ID" value="NZ_JBHUHD010000009.1"/>
</dbReference>
<evidence type="ECO:0000313" key="2">
    <source>
        <dbReference type="EMBL" id="MFD2143897.1"/>
    </source>
</evidence>
<organism evidence="2 3">
    <name type="scientific">Ancylobacter oerskovii</name>
    <dbReference type="NCBI Taxonomy" id="459519"/>
    <lineage>
        <taxon>Bacteria</taxon>
        <taxon>Pseudomonadati</taxon>
        <taxon>Pseudomonadota</taxon>
        <taxon>Alphaproteobacteria</taxon>
        <taxon>Hyphomicrobiales</taxon>
        <taxon>Xanthobacteraceae</taxon>
        <taxon>Ancylobacter</taxon>
    </lineage>
</organism>
<reference evidence="3" key="1">
    <citation type="journal article" date="2019" name="Int. J. Syst. Evol. Microbiol.">
        <title>The Global Catalogue of Microorganisms (GCM) 10K type strain sequencing project: providing services to taxonomists for standard genome sequencing and annotation.</title>
        <authorList>
            <consortium name="The Broad Institute Genomics Platform"/>
            <consortium name="The Broad Institute Genome Sequencing Center for Infectious Disease"/>
            <person name="Wu L."/>
            <person name="Ma J."/>
        </authorList>
    </citation>
    <scope>NUCLEOTIDE SEQUENCE [LARGE SCALE GENOMIC DNA]</scope>
    <source>
        <strain evidence="3">CCM 7435</strain>
    </source>
</reference>
<keyword evidence="1" id="KW-0472">Membrane</keyword>
<gene>
    <name evidence="2" type="ORF">ACFSNC_26520</name>
</gene>
<feature type="transmembrane region" description="Helical" evidence="1">
    <location>
        <begin position="125"/>
        <end position="146"/>
    </location>
</feature>